<dbReference type="InterPro" id="IPR008538">
    <property type="entry name" value="Uma2"/>
</dbReference>
<evidence type="ECO:0000313" key="2">
    <source>
        <dbReference type="EMBL" id="PYI52905.1"/>
    </source>
</evidence>
<evidence type="ECO:0000313" key="3">
    <source>
        <dbReference type="Proteomes" id="UP000247476"/>
    </source>
</evidence>
<sequence>MTSCLLSAGRKRLASFGFSVALRTGVRYIENIAIFPRQEGTGIIKRHRIEGPPDLVVEILSPSTSRNDKVCKKRNYERFGVPEYWVVDPVHRFIDQFDAEDGKYALYGTYSAGGLLNSPRFSCMNVHMDELFARLLPDD</sequence>
<accession>A0A2V5K132</accession>
<dbReference type="Gene3D" id="3.90.1570.10">
    <property type="entry name" value="tt1808, chain A"/>
    <property type="match status" value="1"/>
</dbReference>
<dbReference type="OrthoDB" id="9808428at2"/>
<dbReference type="Pfam" id="PF05685">
    <property type="entry name" value="Uma2"/>
    <property type="match status" value="1"/>
</dbReference>
<dbReference type="SUPFAM" id="SSF52980">
    <property type="entry name" value="Restriction endonuclease-like"/>
    <property type="match status" value="1"/>
</dbReference>
<dbReference type="Proteomes" id="UP000247476">
    <property type="component" value="Unassembled WGS sequence"/>
</dbReference>
<dbReference type="PANTHER" id="PTHR34107:SF4">
    <property type="entry name" value="SLL1222 PROTEIN"/>
    <property type="match status" value="1"/>
</dbReference>
<comment type="caution">
    <text evidence="2">The sequence shown here is derived from an EMBL/GenBank/DDBJ whole genome shotgun (WGS) entry which is preliminary data.</text>
</comment>
<dbReference type="PANTHER" id="PTHR34107">
    <property type="entry name" value="SLL0198 PROTEIN-RELATED"/>
    <property type="match status" value="1"/>
</dbReference>
<evidence type="ECO:0000259" key="1">
    <source>
        <dbReference type="Pfam" id="PF05685"/>
    </source>
</evidence>
<dbReference type="InterPro" id="IPR012296">
    <property type="entry name" value="Nuclease_put_TT1808"/>
</dbReference>
<dbReference type="InterPro" id="IPR011335">
    <property type="entry name" value="Restrct_endonuc-II-like"/>
</dbReference>
<dbReference type="CDD" id="cd06260">
    <property type="entry name" value="DUF820-like"/>
    <property type="match status" value="1"/>
</dbReference>
<protein>
    <recommendedName>
        <fullName evidence="1">Putative restriction endonuclease domain-containing protein</fullName>
    </recommendedName>
</protein>
<keyword evidence="3" id="KW-1185">Reference proteome</keyword>
<dbReference type="AlphaFoldDB" id="A0A2V5K132"/>
<name>A0A2V5K132_9BACL</name>
<feature type="domain" description="Putative restriction endonuclease" evidence="1">
    <location>
        <begin position="42"/>
        <end position="118"/>
    </location>
</feature>
<proteinExistence type="predicted"/>
<organism evidence="2 3">
    <name type="scientific">Paenibacillus flagellatus</name>
    <dbReference type="NCBI Taxonomy" id="2211139"/>
    <lineage>
        <taxon>Bacteria</taxon>
        <taxon>Bacillati</taxon>
        <taxon>Bacillota</taxon>
        <taxon>Bacilli</taxon>
        <taxon>Bacillales</taxon>
        <taxon>Paenibacillaceae</taxon>
        <taxon>Paenibacillus</taxon>
    </lineage>
</organism>
<reference evidence="2 3" key="1">
    <citation type="submission" date="2018-05" db="EMBL/GenBank/DDBJ databases">
        <title>Paenibacillus flagellatus sp. nov., isolated from selenium mineral soil.</title>
        <authorList>
            <person name="Dai X."/>
        </authorList>
    </citation>
    <scope>NUCLEOTIDE SEQUENCE [LARGE SCALE GENOMIC DNA]</scope>
    <source>
        <strain evidence="2 3">DXL2</strain>
    </source>
</reference>
<gene>
    <name evidence="2" type="ORF">DLM86_18020</name>
</gene>
<dbReference type="EMBL" id="QJVJ01000008">
    <property type="protein sequence ID" value="PYI52905.1"/>
    <property type="molecule type" value="Genomic_DNA"/>
</dbReference>